<dbReference type="InterPro" id="IPR029058">
    <property type="entry name" value="AB_hydrolase_fold"/>
</dbReference>
<dbReference type="InterPro" id="IPR002018">
    <property type="entry name" value="CarbesteraseB"/>
</dbReference>
<dbReference type="GO" id="GO:0016787">
    <property type="term" value="F:hydrolase activity"/>
    <property type="evidence" value="ECO:0007669"/>
    <property type="project" value="UniProtKB-KW"/>
</dbReference>
<proteinExistence type="inferred from homology"/>
<name>A0A1H9L5T2_9GAMM</name>
<dbReference type="InterPro" id="IPR050309">
    <property type="entry name" value="Type-B_Carboxylest/Lipase"/>
</dbReference>
<evidence type="ECO:0000256" key="1">
    <source>
        <dbReference type="ARBA" id="ARBA00005964"/>
    </source>
</evidence>
<dbReference type="PROSITE" id="PS51257">
    <property type="entry name" value="PROKAR_LIPOPROTEIN"/>
    <property type="match status" value="1"/>
</dbReference>
<dbReference type="Gene3D" id="3.40.50.1820">
    <property type="entry name" value="alpha/beta hydrolase"/>
    <property type="match status" value="1"/>
</dbReference>
<dbReference type="PROSITE" id="PS00122">
    <property type="entry name" value="CARBOXYLESTERASE_B_1"/>
    <property type="match status" value="1"/>
</dbReference>
<comment type="similarity">
    <text evidence="1 3">Belongs to the type-B carboxylesterase/lipase family.</text>
</comment>
<dbReference type="SUPFAM" id="SSF53474">
    <property type="entry name" value="alpha/beta-Hydrolases"/>
    <property type="match status" value="1"/>
</dbReference>
<reference evidence="5 6" key="1">
    <citation type="submission" date="2016-10" db="EMBL/GenBank/DDBJ databases">
        <authorList>
            <person name="de Groot N.N."/>
        </authorList>
    </citation>
    <scope>NUCLEOTIDE SEQUENCE [LARGE SCALE GENOMIC DNA]</scope>
    <source>
        <strain evidence="5 6">DSM 25927</strain>
    </source>
</reference>
<dbReference type="EC" id="3.1.1.-" evidence="3"/>
<accession>A0A1H9L5T2</accession>
<dbReference type="PANTHER" id="PTHR11559">
    <property type="entry name" value="CARBOXYLESTERASE"/>
    <property type="match status" value="1"/>
</dbReference>
<dbReference type="PROSITE" id="PS00941">
    <property type="entry name" value="CARBOXYLESTERASE_B_2"/>
    <property type="match status" value="1"/>
</dbReference>
<dbReference type="EMBL" id="FOFS01000015">
    <property type="protein sequence ID" value="SER06861.1"/>
    <property type="molecule type" value="Genomic_DNA"/>
</dbReference>
<sequence>MARWPQWLSCALLLLLAACSAPVPQERVAEQALELRSADGPLRGGVLDGVAVFKNIPYAAPPVGALRWRPPAPVQPWQEPREARRYGNDCWQNRKSWDRAMSAQPMSEDCLYLNVWTPLPLRGDKLLPVMVWIHGGAYASGSGSSPLTVGDRLARRGVVLVTLNYRLGRFGFFAHPALSAESREGPLGNYGLMDQIAALHWVQRNIARFGGDPARVTIFGESAGGDAVHQLMLAPPARGLFAAAISQSGGGRALLPRLREDQPDLPSAQTLGQRFAQRAGVHGEDAAALRALPAATVLGDLSLIEWDRQAWTAVCIDGQLVQGDVLEGYAAARQAHVPLLLGSNGDELGALPRFVLRAMNQLLTPRFGAQLPQLIAAYPSAEAYERNLSSDFGFVEPARRIARHASARQPVFLYRYDYVPQAQRGKWRGAPHASDVAYIFGYPEAADADVSEQDRAQASLMGELWTAFARQTQPAAAQATPWPAYQRDDDRVYEISAQGTRLLPAGAPWLEAIARYAQPRAP</sequence>
<dbReference type="AlphaFoldDB" id="A0A1H9L5T2"/>
<evidence type="ECO:0000259" key="4">
    <source>
        <dbReference type="Pfam" id="PF00135"/>
    </source>
</evidence>
<dbReference type="InterPro" id="IPR019819">
    <property type="entry name" value="Carboxylesterase_B_CS"/>
</dbReference>
<evidence type="ECO:0000313" key="5">
    <source>
        <dbReference type="EMBL" id="SER06861.1"/>
    </source>
</evidence>
<dbReference type="InterPro" id="IPR019826">
    <property type="entry name" value="Carboxylesterase_B_AS"/>
</dbReference>
<feature type="signal peptide" evidence="3">
    <location>
        <begin position="1"/>
        <end position="25"/>
    </location>
</feature>
<evidence type="ECO:0000256" key="2">
    <source>
        <dbReference type="ARBA" id="ARBA00022801"/>
    </source>
</evidence>
<feature type="domain" description="Carboxylesterase type B" evidence="4">
    <location>
        <begin position="387"/>
        <end position="500"/>
    </location>
</feature>
<organism evidence="5 6">
    <name type="scientific">Solimonas aquatica</name>
    <dbReference type="NCBI Taxonomy" id="489703"/>
    <lineage>
        <taxon>Bacteria</taxon>
        <taxon>Pseudomonadati</taxon>
        <taxon>Pseudomonadota</taxon>
        <taxon>Gammaproteobacteria</taxon>
        <taxon>Nevskiales</taxon>
        <taxon>Nevskiaceae</taxon>
        <taxon>Solimonas</taxon>
    </lineage>
</organism>
<keyword evidence="3" id="KW-0732">Signal</keyword>
<evidence type="ECO:0000313" key="6">
    <source>
        <dbReference type="Proteomes" id="UP000199233"/>
    </source>
</evidence>
<gene>
    <name evidence="5" type="ORF">SAMN04488038_11533</name>
</gene>
<evidence type="ECO:0000256" key="3">
    <source>
        <dbReference type="RuleBase" id="RU361235"/>
    </source>
</evidence>
<feature type="chain" id="PRO_5011329380" description="Carboxylic ester hydrolase" evidence="3">
    <location>
        <begin position="26"/>
        <end position="522"/>
    </location>
</feature>
<dbReference type="STRING" id="489703.SAMN04488038_11533"/>
<dbReference type="Pfam" id="PF00135">
    <property type="entry name" value="COesterase"/>
    <property type="match status" value="2"/>
</dbReference>
<keyword evidence="2 3" id="KW-0378">Hydrolase</keyword>
<dbReference type="Proteomes" id="UP000199233">
    <property type="component" value="Unassembled WGS sequence"/>
</dbReference>
<protein>
    <recommendedName>
        <fullName evidence="3">Carboxylic ester hydrolase</fullName>
        <ecNumber evidence="3">3.1.1.-</ecNumber>
    </recommendedName>
</protein>
<keyword evidence="6" id="KW-1185">Reference proteome</keyword>
<feature type="domain" description="Carboxylesterase type B" evidence="4">
    <location>
        <begin position="38"/>
        <end position="356"/>
    </location>
</feature>